<evidence type="ECO:0008006" key="3">
    <source>
        <dbReference type="Google" id="ProtNLM"/>
    </source>
</evidence>
<organism evidence="1 2">
    <name type="scientific">Lancefieldella rimae</name>
    <dbReference type="NCBI Taxonomy" id="1383"/>
    <lineage>
        <taxon>Bacteria</taxon>
        <taxon>Bacillati</taxon>
        <taxon>Actinomycetota</taxon>
        <taxon>Coriobacteriia</taxon>
        <taxon>Coriobacteriales</taxon>
        <taxon>Atopobiaceae</taxon>
        <taxon>Lancefieldella</taxon>
    </lineage>
</organism>
<comment type="caution">
    <text evidence="1">The sequence shown here is derived from an EMBL/GenBank/DDBJ whole genome shotgun (WGS) entry which is preliminary data.</text>
</comment>
<evidence type="ECO:0000313" key="2">
    <source>
        <dbReference type="Proteomes" id="UP000698335"/>
    </source>
</evidence>
<gene>
    <name evidence="1" type="ORF">HXK26_01915</name>
</gene>
<dbReference type="EMBL" id="JABZGW010000048">
    <property type="protein sequence ID" value="MBF4807441.1"/>
    <property type="molecule type" value="Genomic_DNA"/>
</dbReference>
<accession>A0A930YRW5</accession>
<proteinExistence type="predicted"/>
<dbReference type="Proteomes" id="UP000698335">
    <property type="component" value="Unassembled WGS sequence"/>
</dbReference>
<evidence type="ECO:0000313" key="1">
    <source>
        <dbReference type="EMBL" id="MBF4807441.1"/>
    </source>
</evidence>
<name>A0A930YRW5_9ACTN</name>
<sequence length="761" mass="87567">MASTNTSYSNSLCGFIRVENEHTHQVCDYPLYRSVLVSSSIDVVSEKPVIENAPYNLFVLLPTGVSVSDLSVSINGSDSMIDPLNQYLVETVEDEGYSLYRVPLDQNKKQPFLLTYGFARIEVLLTVKDSPESEVILTTKDIPCLSNEDYQAPMIAKMLTELLDVEEKTVAKWMFSGNESNRKVFSIIDAALQDKSPKSLSSMVQLFEASVIEYENDYNYFCAHGFSKVIRTNSKLPPRKIRCTGSHELLWMARNSHVLSETPYETSIDYLGRYYLPREIETGIRVKSYDSYENRIVLGFLSELLANAKTICSSLKSDTASIRALEERLNSLKRGEYSLPALTLLRQCIIREGCYVEKLNDVINNLQRIKRKYEAVLPGVKAQFVRVPRRTKVFQEIKCYSGIYELVMRWLKFGDFSLARENLALHSLRLDKLYEYYSLFRLLCWFYNVGFEEDSAEKTPIEQVSFSLKSRYYSNERQVATLYKLVRGNIRIRLYYQPVIYGDEREENGITLHRLSRNPKLPKRLDSYWTPDFMLKVSRGKSDPEWHIFDAKFSKASNLWDGYPKGGTFTEVMSKYKMDIGGLSSFDKVSSIWLFSGRGEAYNLQVAELSSWASKYYAGHHSGIGSLTPFYSCLDEILPLILGLKERVLHDDINPISIDSVTSSSTAAPIGQVKPFNRCLELIMELYDIVEDNKILYKSRWSEANLGFAHPLLRKSLPKGREGRYYTKVELNGEVCYAYSYWLPNYENKLRIYIKKHQQSL</sequence>
<reference evidence="1" key="1">
    <citation type="submission" date="2020-04" db="EMBL/GenBank/DDBJ databases">
        <title>Deep metagenomics examines the oral microbiome during advanced dental caries in children, revealing novel taxa and co-occurrences with host molecules.</title>
        <authorList>
            <person name="Baker J.L."/>
            <person name="Morton J.T."/>
            <person name="Dinis M."/>
            <person name="Alvarez R."/>
            <person name="Tran N.C."/>
            <person name="Knight R."/>
            <person name="Edlund A."/>
        </authorList>
    </citation>
    <scope>NUCLEOTIDE SEQUENCE</scope>
    <source>
        <strain evidence="1">JCVI_38_bin.5</strain>
    </source>
</reference>
<dbReference type="AlphaFoldDB" id="A0A930YRW5"/>
<protein>
    <recommendedName>
        <fullName evidence="3">DUF2357 domain-containing protein</fullName>
    </recommendedName>
</protein>